<name>A0ABD0PAW6_CIRMR</name>
<feature type="non-terminal residue" evidence="2">
    <location>
        <position position="225"/>
    </location>
</feature>
<comment type="caution">
    <text evidence="2">The sequence shown here is derived from an EMBL/GenBank/DDBJ whole genome shotgun (WGS) entry which is preliminary data.</text>
</comment>
<feature type="region of interest" description="Disordered" evidence="1">
    <location>
        <begin position="16"/>
        <end position="49"/>
    </location>
</feature>
<reference evidence="2 3" key="1">
    <citation type="submission" date="2024-05" db="EMBL/GenBank/DDBJ databases">
        <title>Genome sequencing and assembly of Indian major carp, Cirrhinus mrigala (Hamilton, 1822).</title>
        <authorList>
            <person name="Mohindra V."/>
            <person name="Chowdhury L.M."/>
            <person name="Lal K."/>
            <person name="Jena J.K."/>
        </authorList>
    </citation>
    <scope>NUCLEOTIDE SEQUENCE [LARGE SCALE GENOMIC DNA]</scope>
    <source>
        <strain evidence="2">CM1030</strain>
        <tissue evidence="2">Blood</tissue>
    </source>
</reference>
<dbReference type="Proteomes" id="UP001529510">
    <property type="component" value="Unassembled WGS sequence"/>
</dbReference>
<feature type="non-terminal residue" evidence="2">
    <location>
        <position position="1"/>
    </location>
</feature>
<organism evidence="2 3">
    <name type="scientific">Cirrhinus mrigala</name>
    <name type="common">Mrigala</name>
    <dbReference type="NCBI Taxonomy" id="683832"/>
    <lineage>
        <taxon>Eukaryota</taxon>
        <taxon>Metazoa</taxon>
        <taxon>Chordata</taxon>
        <taxon>Craniata</taxon>
        <taxon>Vertebrata</taxon>
        <taxon>Euteleostomi</taxon>
        <taxon>Actinopterygii</taxon>
        <taxon>Neopterygii</taxon>
        <taxon>Teleostei</taxon>
        <taxon>Ostariophysi</taxon>
        <taxon>Cypriniformes</taxon>
        <taxon>Cyprinidae</taxon>
        <taxon>Labeoninae</taxon>
        <taxon>Labeonini</taxon>
        <taxon>Cirrhinus</taxon>
    </lineage>
</organism>
<protein>
    <submittedName>
        <fullName evidence="2">Uncharacterized protein</fullName>
    </submittedName>
</protein>
<keyword evidence="3" id="KW-1185">Reference proteome</keyword>
<evidence type="ECO:0000313" key="3">
    <source>
        <dbReference type="Proteomes" id="UP001529510"/>
    </source>
</evidence>
<dbReference type="AlphaFoldDB" id="A0ABD0PAW6"/>
<sequence>GSAQFVFTEINECAEKAEPKSRHANSEQSPFGRVDASSSDDSENLGHIWQDRDNSHCPTYFSKDKDALVHDCPILLLYAFFPANQGSETQVCVSGPALEEPALVHGTVLAALSSPVAHSPEMGPPLSDEQNNMPPTAQAVGSAPVASRWDPANLPKSVLNTISQAGAPSTRWHYALKWSVFSDPISCDISLILSFLQELLDKGCSHSTLKVYVAAIAAYHAPIAG</sequence>
<dbReference type="EMBL" id="JAMKFB020000017">
    <property type="protein sequence ID" value="KAL0171020.1"/>
    <property type="molecule type" value="Genomic_DNA"/>
</dbReference>
<evidence type="ECO:0000313" key="2">
    <source>
        <dbReference type="EMBL" id="KAL0171020.1"/>
    </source>
</evidence>
<proteinExistence type="predicted"/>
<gene>
    <name evidence="2" type="ORF">M9458_035616</name>
</gene>
<feature type="compositionally biased region" description="Basic and acidic residues" evidence="1">
    <location>
        <begin position="16"/>
        <end position="25"/>
    </location>
</feature>
<evidence type="ECO:0000256" key="1">
    <source>
        <dbReference type="SAM" id="MobiDB-lite"/>
    </source>
</evidence>
<accession>A0ABD0PAW6</accession>
<dbReference type="SUPFAM" id="SSF47823">
    <property type="entry name" value="lambda integrase-like, N-terminal domain"/>
    <property type="match status" value="1"/>
</dbReference>